<keyword evidence="3" id="KW-1185">Reference proteome</keyword>
<dbReference type="Proteomes" id="UP000825483">
    <property type="component" value="Unassembled WGS sequence"/>
</dbReference>
<accession>A0A9R1CY19</accession>
<evidence type="ECO:0000313" key="2">
    <source>
        <dbReference type="EMBL" id="GJG59344.1"/>
    </source>
</evidence>
<proteinExistence type="predicted"/>
<protein>
    <recommendedName>
        <fullName evidence="1">SusD-like N-terminal domain-containing protein</fullName>
    </recommendedName>
</protein>
<dbReference type="InterPro" id="IPR033985">
    <property type="entry name" value="SusD-like_N"/>
</dbReference>
<dbReference type="Pfam" id="PF14322">
    <property type="entry name" value="SusD-like_3"/>
    <property type="match status" value="1"/>
</dbReference>
<reference evidence="2" key="1">
    <citation type="journal article" date="2022" name="Int. J. Syst. Evol. Microbiol.">
        <title>Prevotella lacticifex sp. nov., isolated from the rumen of cows.</title>
        <authorList>
            <person name="Shinkai T."/>
            <person name="Ikeyama N."/>
            <person name="Kumagai M."/>
            <person name="Ohmori H."/>
            <person name="Sakamoto M."/>
            <person name="Ohkuma M."/>
            <person name="Mitsumori M."/>
        </authorList>
    </citation>
    <scope>NUCLEOTIDE SEQUENCE</scope>
    <source>
        <strain evidence="2">R5076</strain>
    </source>
</reference>
<evidence type="ECO:0000313" key="3">
    <source>
        <dbReference type="Proteomes" id="UP000825483"/>
    </source>
</evidence>
<sequence length="579" mass="64840">MLGLSSCSDSFLDHNPDERVEIDNPTKVVQLLNSAYPDCNPSWLGEIYSDNLIDNQAPHLPSNPNDKQILAHYNYAQYSLEDNQSWKFEPATQATFSSYDSPGMLWGSYYNSIAYCNFALDAIQKLTAKHSTSEQLRAARGEAELLRAYDHFMLVNYFSTAYRGEASKNDIGVPYVTETENVVNKQYDRSNVYDTYAKIEKDLVAGLADISDLNYTVAPKYHFNVNAAHAFAARFYLFKHDYEKVIEHANAVLGTDSASVQRMTMDYSVFANCSSADDYCTQWQNPSLNNNLMLIPTGSLLTRRAFGYRYSCAGEAARQVYMMHSDLPLKSGYIAPVQAIVGGMVFSRSSSDYGFFSSKIYEKFQYTNKIAGIGYPKVIYRAFTGSELLLERAEAEIMLGRYDAAANDLMAYWNDGLNSFTAADKAAYIATGHGRYLTKAIILSYYGGKSTDNTAILKDWSCAQAMGINIPAAAVPYMNCLNDFRRFENMFEGMRLLDIKRWGLSVTHKVGVNADVIKVDALSPKLNIEVPWESLQSGMQSNRDSNGVVVNGAVGEERQKMAPITTHLTFDRTKFVSKK</sequence>
<name>A0A9R1CY19_9BACT</name>
<dbReference type="AlphaFoldDB" id="A0A9R1CY19"/>
<dbReference type="InterPro" id="IPR011990">
    <property type="entry name" value="TPR-like_helical_dom_sf"/>
</dbReference>
<organism evidence="2 3">
    <name type="scientific">Prevotella lacticifex</name>
    <dbReference type="NCBI Taxonomy" id="2854755"/>
    <lineage>
        <taxon>Bacteria</taxon>
        <taxon>Pseudomonadati</taxon>
        <taxon>Bacteroidota</taxon>
        <taxon>Bacteroidia</taxon>
        <taxon>Bacteroidales</taxon>
        <taxon>Prevotellaceae</taxon>
        <taxon>Prevotella</taxon>
    </lineage>
</organism>
<evidence type="ECO:0000259" key="1">
    <source>
        <dbReference type="Pfam" id="PF14322"/>
    </source>
</evidence>
<gene>
    <name evidence="2" type="ORF">PRLR5076_21950</name>
</gene>
<feature type="domain" description="SusD-like N-terminal" evidence="1">
    <location>
        <begin position="11"/>
        <end position="237"/>
    </location>
</feature>
<dbReference type="Gene3D" id="1.25.40.390">
    <property type="match status" value="2"/>
</dbReference>
<dbReference type="EMBL" id="BPUB01000002">
    <property type="protein sequence ID" value="GJG59344.1"/>
    <property type="molecule type" value="Genomic_DNA"/>
</dbReference>
<comment type="caution">
    <text evidence="2">The sequence shown here is derived from an EMBL/GenBank/DDBJ whole genome shotgun (WGS) entry which is preliminary data.</text>
</comment>
<dbReference type="SUPFAM" id="SSF48452">
    <property type="entry name" value="TPR-like"/>
    <property type="match status" value="1"/>
</dbReference>